<reference evidence="2" key="2">
    <citation type="submission" date="2020-09" db="EMBL/GenBank/DDBJ databases">
        <authorList>
            <person name="Sun Q."/>
            <person name="Zhou Y."/>
        </authorList>
    </citation>
    <scope>NUCLEOTIDE SEQUENCE</scope>
    <source>
        <strain evidence="2">CGMCC 1.15320</strain>
    </source>
</reference>
<dbReference type="RefSeq" id="WP_188719770.1">
    <property type="nucleotide sequence ID" value="NZ_BMIF01000002.1"/>
</dbReference>
<proteinExistence type="predicted"/>
<dbReference type="EMBL" id="BMIF01000002">
    <property type="protein sequence ID" value="GGA57818.1"/>
    <property type="molecule type" value="Genomic_DNA"/>
</dbReference>
<evidence type="ECO:0000313" key="3">
    <source>
        <dbReference type="Proteomes" id="UP000636264"/>
    </source>
</evidence>
<accession>A0A916W173</accession>
<dbReference type="Pfam" id="PF18856">
    <property type="entry name" value="baeRF_family12"/>
    <property type="match status" value="1"/>
</dbReference>
<dbReference type="AlphaFoldDB" id="A0A916W173"/>
<gene>
    <name evidence="2" type="ORF">GCM10011385_09170</name>
</gene>
<reference evidence="2" key="1">
    <citation type="journal article" date="2014" name="Int. J. Syst. Evol. Microbiol.">
        <title>Complete genome sequence of Corynebacterium casei LMG S-19264T (=DSM 44701T), isolated from a smear-ripened cheese.</title>
        <authorList>
            <consortium name="US DOE Joint Genome Institute (JGI-PGF)"/>
            <person name="Walter F."/>
            <person name="Albersmeier A."/>
            <person name="Kalinowski J."/>
            <person name="Ruckert C."/>
        </authorList>
    </citation>
    <scope>NUCLEOTIDE SEQUENCE</scope>
    <source>
        <strain evidence="2">CGMCC 1.15320</strain>
    </source>
</reference>
<comment type="caution">
    <text evidence="2">The sequence shown here is derived from an EMBL/GenBank/DDBJ whole genome shotgun (WGS) entry which is preliminary data.</text>
</comment>
<organism evidence="2 3">
    <name type="scientific">Nitratireductor aestuarii</name>
    <dbReference type="NCBI Taxonomy" id="1735103"/>
    <lineage>
        <taxon>Bacteria</taxon>
        <taxon>Pseudomonadati</taxon>
        <taxon>Pseudomonadota</taxon>
        <taxon>Alphaproteobacteria</taxon>
        <taxon>Hyphomicrobiales</taxon>
        <taxon>Phyllobacteriaceae</taxon>
        <taxon>Nitratireductor</taxon>
    </lineage>
</organism>
<dbReference type="InterPro" id="IPR041374">
    <property type="entry name" value="BaeRF_family12"/>
</dbReference>
<protein>
    <submittedName>
        <fullName evidence="2">Host attachment protein</fullName>
    </submittedName>
</protein>
<feature type="region of interest" description="Disordered" evidence="1">
    <location>
        <begin position="43"/>
        <end position="70"/>
    </location>
</feature>
<keyword evidence="3" id="KW-1185">Reference proteome</keyword>
<sequence length="152" mass="17493">MAATRLEHGIWILVADGEKALFLRNEGDVKYPNFEVVREMKEENLPTREQGTDQPGRFFDAGTPNKSGYEETDWQRIGKERFAEKVAERLYKSAHRGEFEKLIIVAPPVVLGTLRKAMHKEVAQRVVEELPKTLTNHTTWDMEALLKKSVEQ</sequence>
<evidence type="ECO:0000256" key="1">
    <source>
        <dbReference type="SAM" id="MobiDB-lite"/>
    </source>
</evidence>
<dbReference type="Proteomes" id="UP000636264">
    <property type="component" value="Unassembled WGS sequence"/>
</dbReference>
<name>A0A916W173_9HYPH</name>
<evidence type="ECO:0000313" key="2">
    <source>
        <dbReference type="EMBL" id="GGA57818.1"/>
    </source>
</evidence>